<gene>
    <name evidence="2" type="ORF">BES34_018840</name>
</gene>
<organism evidence="2 3">
    <name type="scientific">Leptospira inadai serovar Lyme</name>
    <dbReference type="NCBI Taxonomy" id="293084"/>
    <lineage>
        <taxon>Bacteria</taxon>
        <taxon>Pseudomonadati</taxon>
        <taxon>Spirochaetota</taxon>
        <taxon>Spirochaetia</taxon>
        <taxon>Leptospirales</taxon>
        <taxon>Leptospiraceae</taxon>
        <taxon>Leptospira</taxon>
    </lineage>
</organism>
<keyword evidence="3" id="KW-1185">Reference proteome</keyword>
<feature type="region of interest" description="Disordered" evidence="1">
    <location>
        <begin position="1"/>
        <end position="65"/>
    </location>
</feature>
<sequence length="65" mass="7703">MRIRHKSSTKKDNLITEMSPKDQKEDEVYYPRRDKKEGLGRNIRKRERNSFPPDSETGALGRKLN</sequence>
<dbReference type="EMBL" id="MCRM02000029">
    <property type="protein sequence ID" value="PNV72619.1"/>
    <property type="molecule type" value="Genomic_DNA"/>
</dbReference>
<feature type="compositionally biased region" description="Basic and acidic residues" evidence="1">
    <location>
        <begin position="9"/>
        <end position="39"/>
    </location>
</feature>
<evidence type="ECO:0000256" key="1">
    <source>
        <dbReference type="SAM" id="MobiDB-lite"/>
    </source>
</evidence>
<proteinExistence type="predicted"/>
<evidence type="ECO:0000313" key="2">
    <source>
        <dbReference type="EMBL" id="PNV72619.1"/>
    </source>
</evidence>
<accession>A0ABX4YDU8</accession>
<evidence type="ECO:0000313" key="3">
    <source>
        <dbReference type="Proteomes" id="UP000094669"/>
    </source>
</evidence>
<dbReference type="Proteomes" id="UP000094669">
    <property type="component" value="Unassembled WGS sequence"/>
</dbReference>
<reference evidence="2" key="1">
    <citation type="submission" date="2018-01" db="EMBL/GenBank/DDBJ databases">
        <title>Genomic characterization of Leptospira inadai serogroup Lyme isolated from captured rat in Brazil and comparative analysis with human reference strain.</title>
        <authorList>
            <person name="Moreno L.Z."/>
            <person name="Loureiro A.P."/>
            <person name="Miraglia F."/>
            <person name="Kremer F.S."/>
            <person name="Eslabao M.R."/>
            <person name="Dellagostin O.A."/>
            <person name="Lilenbaum W."/>
            <person name="Moreno A.M."/>
        </authorList>
    </citation>
    <scope>NUCLEOTIDE SEQUENCE [LARGE SCALE GENOMIC DNA]</scope>
    <source>
        <strain evidence="2">M34/99</strain>
    </source>
</reference>
<name>A0ABX4YDU8_9LEPT</name>
<comment type="caution">
    <text evidence="2">The sequence shown here is derived from an EMBL/GenBank/DDBJ whole genome shotgun (WGS) entry which is preliminary data.</text>
</comment>
<protein>
    <submittedName>
        <fullName evidence="2">Uncharacterized protein</fullName>
    </submittedName>
</protein>